<dbReference type="OrthoDB" id="3259206at2759"/>
<dbReference type="Proteomes" id="UP000772434">
    <property type="component" value="Unassembled WGS sequence"/>
</dbReference>
<dbReference type="EMBL" id="JADNRY010000095">
    <property type="protein sequence ID" value="KAF9065959.1"/>
    <property type="molecule type" value="Genomic_DNA"/>
</dbReference>
<keyword evidence="3" id="KW-1185">Reference proteome</keyword>
<proteinExistence type="predicted"/>
<accession>A0A9P5U4T7</accession>
<reference evidence="2" key="1">
    <citation type="submission" date="2020-11" db="EMBL/GenBank/DDBJ databases">
        <authorList>
            <consortium name="DOE Joint Genome Institute"/>
            <person name="Ahrendt S."/>
            <person name="Riley R."/>
            <person name="Andreopoulos W."/>
            <person name="Labutti K."/>
            <person name="Pangilinan J."/>
            <person name="Ruiz-Duenas F.J."/>
            <person name="Barrasa J.M."/>
            <person name="Sanchez-Garcia M."/>
            <person name="Camarero S."/>
            <person name="Miyauchi S."/>
            <person name="Serrano A."/>
            <person name="Linde D."/>
            <person name="Babiker R."/>
            <person name="Drula E."/>
            <person name="Ayuso-Fernandez I."/>
            <person name="Pacheco R."/>
            <person name="Padilla G."/>
            <person name="Ferreira P."/>
            <person name="Barriuso J."/>
            <person name="Kellner H."/>
            <person name="Castanera R."/>
            <person name="Alfaro M."/>
            <person name="Ramirez L."/>
            <person name="Pisabarro A.G."/>
            <person name="Kuo A."/>
            <person name="Tritt A."/>
            <person name="Lipzen A."/>
            <person name="He G."/>
            <person name="Yan M."/>
            <person name="Ng V."/>
            <person name="Cullen D."/>
            <person name="Martin F."/>
            <person name="Rosso M.-N."/>
            <person name="Henrissat B."/>
            <person name="Hibbett D."/>
            <person name="Martinez A.T."/>
            <person name="Grigoriev I.V."/>
        </authorList>
    </citation>
    <scope>NUCLEOTIDE SEQUENCE</scope>
    <source>
        <strain evidence="2">AH 40177</strain>
    </source>
</reference>
<feature type="transmembrane region" description="Helical" evidence="1">
    <location>
        <begin position="270"/>
        <end position="290"/>
    </location>
</feature>
<evidence type="ECO:0000313" key="3">
    <source>
        <dbReference type="Proteomes" id="UP000772434"/>
    </source>
</evidence>
<sequence length="352" mass="38783">MSSFTAKLVINCNNDSLTDALSLRYKLIGLIAQTFVYGIYTCLMPISTFVLLKTGLQTSIQKFLLGMTIFMYMLSSVHWVVSIINLMQSIQLWFVSLNPDECPPDFVPVFSALMMANCILSDGVVVWRARVICNSDWSSRTLKIPVAMLCCFSISVAATIIIRILLESPEAGSDARLFRVLSRALDVSQILNMVFSLLTNLFSTSIVGVKAWKYHQNIKKDFECLQGKKSKADKVLVILVESGVLYTFFGIGILIPATFIHLPSGTLADIFTPVGFQIAGIYPLVVLLLVNRGSPLKRSVFASTIPISLPHISQPREESYLGTTVPFGVAGTVGAMENHRELNMALDTGRPL</sequence>
<evidence type="ECO:0000313" key="2">
    <source>
        <dbReference type="EMBL" id="KAF9065959.1"/>
    </source>
</evidence>
<organism evidence="2 3">
    <name type="scientific">Rhodocollybia butyracea</name>
    <dbReference type="NCBI Taxonomy" id="206335"/>
    <lineage>
        <taxon>Eukaryota</taxon>
        <taxon>Fungi</taxon>
        <taxon>Dikarya</taxon>
        <taxon>Basidiomycota</taxon>
        <taxon>Agaricomycotina</taxon>
        <taxon>Agaricomycetes</taxon>
        <taxon>Agaricomycetidae</taxon>
        <taxon>Agaricales</taxon>
        <taxon>Marasmiineae</taxon>
        <taxon>Omphalotaceae</taxon>
        <taxon>Rhodocollybia</taxon>
    </lineage>
</organism>
<keyword evidence="1" id="KW-0812">Transmembrane</keyword>
<evidence type="ECO:0000256" key="1">
    <source>
        <dbReference type="SAM" id="Phobius"/>
    </source>
</evidence>
<feature type="transmembrane region" description="Helical" evidence="1">
    <location>
        <begin position="190"/>
        <end position="212"/>
    </location>
</feature>
<comment type="caution">
    <text evidence="2">The sequence shown here is derived from an EMBL/GenBank/DDBJ whole genome shotgun (WGS) entry which is preliminary data.</text>
</comment>
<feature type="transmembrane region" description="Helical" evidence="1">
    <location>
        <begin position="235"/>
        <end position="258"/>
    </location>
</feature>
<keyword evidence="1" id="KW-1133">Transmembrane helix</keyword>
<feature type="transmembrane region" description="Helical" evidence="1">
    <location>
        <begin position="106"/>
        <end position="125"/>
    </location>
</feature>
<gene>
    <name evidence="2" type="ORF">BDP27DRAFT_1297897</name>
</gene>
<keyword evidence="1" id="KW-0472">Membrane</keyword>
<name>A0A9P5U4T7_9AGAR</name>
<dbReference type="AlphaFoldDB" id="A0A9P5U4T7"/>
<feature type="transmembrane region" description="Helical" evidence="1">
    <location>
        <begin position="64"/>
        <end position="86"/>
    </location>
</feature>
<feature type="transmembrane region" description="Helical" evidence="1">
    <location>
        <begin position="146"/>
        <end position="166"/>
    </location>
</feature>
<protein>
    <submittedName>
        <fullName evidence="2">Uncharacterized protein</fullName>
    </submittedName>
</protein>
<feature type="transmembrane region" description="Helical" evidence="1">
    <location>
        <begin position="27"/>
        <end position="52"/>
    </location>
</feature>